<proteinExistence type="predicted"/>
<sequence>MSNSFDKIIAKIAKISPDIATCIDTSTHSIKRREILDKKTTCLINIASLTTLGSCHKVLKRSINEAIDADCSCDEILETMLQISFSCGLSRSIDAIFEAKSVFEDRGLLKKKSKDKSDKDDEYETELKYQSENESDDEESKYDSDDGEDKDNSDEKDAQKLETECELDKINDNKVEKK</sequence>
<accession>A0A2T3KC11</accession>
<accession>A0A0B7JIY9</accession>
<evidence type="ECO:0000259" key="2">
    <source>
        <dbReference type="Pfam" id="PF02627"/>
    </source>
</evidence>
<feature type="compositionally biased region" description="Basic and acidic residues" evidence="1">
    <location>
        <begin position="153"/>
        <end position="178"/>
    </location>
</feature>
<gene>
    <name evidence="3" type="ORF">C9J27_22315</name>
</gene>
<dbReference type="RefSeq" id="WP_036791275.1">
    <property type="nucleotide sequence ID" value="NZ_JAUZMV010000002.1"/>
</dbReference>
<feature type="region of interest" description="Disordered" evidence="1">
    <location>
        <begin position="114"/>
        <end position="178"/>
    </location>
</feature>
<name>A0A0B7JIY9_9GAMM</name>
<comment type="caution">
    <text evidence="3">The sequence shown here is derived from an EMBL/GenBank/DDBJ whole genome shotgun (WGS) entry which is preliminary data.</text>
</comment>
<dbReference type="PANTHER" id="PTHR33570:SF10">
    <property type="entry name" value="GAMMA-CARBOXYMUCONOLACTONE DECARBOXYLASE"/>
    <property type="match status" value="1"/>
</dbReference>
<organism evidence="3 4">
    <name type="scientific">Photobacterium kishitanii</name>
    <dbReference type="NCBI Taxonomy" id="318456"/>
    <lineage>
        <taxon>Bacteria</taxon>
        <taxon>Pseudomonadati</taxon>
        <taxon>Pseudomonadota</taxon>
        <taxon>Gammaproteobacteria</taxon>
        <taxon>Vibrionales</taxon>
        <taxon>Vibrionaceae</taxon>
        <taxon>Photobacterium</taxon>
    </lineage>
</organism>
<dbReference type="SUPFAM" id="SSF69118">
    <property type="entry name" value="AhpD-like"/>
    <property type="match status" value="1"/>
</dbReference>
<dbReference type="GeneID" id="29945362"/>
<feature type="compositionally biased region" description="Acidic residues" evidence="1">
    <location>
        <begin position="133"/>
        <end position="152"/>
    </location>
</feature>
<dbReference type="PANTHER" id="PTHR33570">
    <property type="entry name" value="4-CARBOXYMUCONOLACTONE DECARBOXYLASE FAMILY PROTEIN"/>
    <property type="match status" value="1"/>
</dbReference>
<evidence type="ECO:0000313" key="4">
    <source>
        <dbReference type="Proteomes" id="UP000241426"/>
    </source>
</evidence>
<dbReference type="InterPro" id="IPR052512">
    <property type="entry name" value="4CMD/NDH-1_regulator"/>
</dbReference>
<dbReference type="EMBL" id="PYNF01000033">
    <property type="protein sequence ID" value="PSU92526.1"/>
    <property type="molecule type" value="Genomic_DNA"/>
</dbReference>
<dbReference type="GO" id="GO:0051920">
    <property type="term" value="F:peroxiredoxin activity"/>
    <property type="evidence" value="ECO:0007669"/>
    <property type="project" value="InterPro"/>
</dbReference>
<dbReference type="AlphaFoldDB" id="A0A0B7JIY9"/>
<evidence type="ECO:0000256" key="1">
    <source>
        <dbReference type="SAM" id="MobiDB-lite"/>
    </source>
</evidence>
<dbReference type="eggNOG" id="COG0599">
    <property type="taxonomic scope" value="Bacteria"/>
</dbReference>
<dbReference type="Gene3D" id="1.20.1290.10">
    <property type="entry name" value="AhpD-like"/>
    <property type="match status" value="1"/>
</dbReference>
<feature type="compositionally biased region" description="Basic and acidic residues" evidence="1">
    <location>
        <begin position="115"/>
        <end position="131"/>
    </location>
</feature>
<feature type="domain" description="Carboxymuconolactone decarboxylase-like" evidence="2">
    <location>
        <begin position="31"/>
        <end position="96"/>
    </location>
</feature>
<reference evidence="3 4" key="1">
    <citation type="submission" date="2018-01" db="EMBL/GenBank/DDBJ databases">
        <title>Whole genome sequencing of Histamine producing bacteria.</title>
        <authorList>
            <person name="Butler K."/>
        </authorList>
    </citation>
    <scope>NUCLEOTIDE SEQUENCE [LARGE SCALE GENOMIC DNA]</scope>
    <source>
        <strain evidence="3 4">FS-7.2</strain>
    </source>
</reference>
<dbReference type="InterPro" id="IPR003779">
    <property type="entry name" value="CMD-like"/>
</dbReference>
<dbReference type="Pfam" id="PF02627">
    <property type="entry name" value="CMD"/>
    <property type="match status" value="1"/>
</dbReference>
<dbReference type="InterPro" id="IPR029032">
    <property type="entry name" value="AhpD-like"/>
</dbReference>
<protein>
    <submittedName>
        <fullName evidence="3">Carboxymuconolactone decarboxylase family protein</fullName>
    </submittedName>
</protein>
<dbReference type="Proteomes" id="UP000241426">
    <property type="component" value="Unassembled WGS sequence"/>
</dbReference>
<evidence type="ECO:0000313" key="3">
    <source>
        <dbReference type="EMBL" id="PSU92526.1"/>
    </source>
</evidence>